<comment type="caution">
    <text evidence="9">The sequence shown here is derived from an EMBL/GenBank/DDBJ whole genome shotgun (WGS) entry which is preliminary data.</text>
</comment>
<dbReference type="EMBL" id="JAOVZR010000001">
    <property type="protein sequence ID" value="MCY0149979.1"/>
    <property type="molecule type" value="Genomic_DNA"/>
</dbReference>
<dbReference type="CDD" id="cd06225">
    <property type="entry name" value="HAMP"/>
    <property type="match status" value="1"/>
</dbReference>
<dbReference type="PANTHER" id="PTHR43531">
    <property type="entry name" value="PROTEIN ICFG"/>
    <property type="match status" value="1"/>
</dbReference>
<feature type="domain" description="HAMP" evidence="8">
    <location>
        <begin position="447"/>
        <end position="500"/>
    </location>
</feature>
<gene>
    <name evidence="9" type="ORF">OEG84_20310</name>
</gene>
<keyword evidence="10" id="KW-1185">Reference proteome</keyword>
<accession>A0ABT3ZDV5</accession>
<dbReference type="Gene3D" id="6.10.340.10">
    <property type="match status" value="1"/>
</dbReference>
<dbReference type="Proteomes" id="UP001073227">
    <property type="component" value="Unassembled WGS sequence"/>
</dbReference>
<feature type="domain" description="T-SNARE coiled-coil homology" evidence="7">
    <location>
        <begin position="576"/>
        <end position="638"/>
    </location>
</feature>
<dbReference type="InterPro" id="IPR051310">
    <property type="entry name" value="MCP_chemotaxis"/>
</dbReference>
<evidence type="ECO:0000256" key="1">
    <source>
        <dbReference type="ARBA" id="ARBA00022500"/>
    </source>
</evidence>
<feature type="transmembrane region" description="Helical" evidence="5">
    <location>
        <begin position="16"/>
        <end position="36"/>
    </location>
</feature>
<proteinExistence type="inferred from homology"/>
<dbReference type="InterPro" id="IPR004089">
    <property type="entry name" value="MCPsignal_dom"/>
</dbReference>
<keyword evidence="3" id="KW-0807">Transducer</keyword>
<evidence type="ECO:0000256" key="3">
    <source>
        <dbReference type="PROSITE-ProRule" id="PRU00284"/>
    </source>
</evidence>
<dbReference type="RefSeq" id="WP_267655419.1">
    <property type="nucleotide sequence ID" value="NZ_JAOVZR010000001.1"/>
</dbReference>
<dbReference type="CDD" id="cd11386">
    <property type="entry name" value="MCP_signal"/>
    <property type="match status" value="1"/>
</dbReference>
<evidence type="ECO:0000313" key="10">
    <source>
        <dbReference type="Proteomes" id="UP001073227"/>
    </source>
</evidence>
<evidence type="ECO:0000259" key="6">
    <source>
        <dbReference type="PROSITE" id="PS50111"/>
    </source>
</evidence>
<dbReference type="SMART" id="SM00283">
    <property type="entry name" value="MA"/>
    <property type="match status" value="1"/>
</dbReference>
<dbReference type="Pfam" id="PF00672">
    <property type="entry name" value="HAMP"/>
    <property type="match status" value="2"/>
</dbReference>
<dbReference type="PROSITE" id="PS50111">
    <property type="entry name" value="CHEMOTAXIS_TRANSDUC_2"/>
    <property type="match status" value="1"/>
</dbReference>
<dbReference type="PANTHER" id="PTHR43531:SF11">
    <property type="entry name" value="METHYL-ACCEPTING CHEMOTAXIS PROTEIN 3"/>
    <property type="match status" value="1"/>
</dbReference>
<dbReference type="PROSITE" id="PS50885">
    <property type="entry name" value="HAMP"/>
    <property type="match status" value="2"/>
</dbReference>
<evidence type="ECO:0000256" key="2">
    <source>
        <dbReference type="ARBA" id="ARBA00029447"/>
    </source>
</evidence>
<evidence type="ECO:0000259" key="8">
    <source>
        <dbReference type="PROSITE" id="PS50885"/>
    </source>
</evidence>
<dbReference type="Gene3D" id="1.10.287.950">
    <property type="entry name" value="Methyl-accepting chemotaxis protein"/>
    <property type="match status" value="1"/>
</dbReference>
<sequence length="843" mass="89344">MNIDRLLARFSIQTKVIVLVIPLIAGMAGLASINLYTGNLLGDRLLGTNASIETLSGFKEAYAGITNFLQEQSEEKRAAVTNSLDAQLAHMQTVIALAENAEESDALESARVLAEELRTNVDDLWRLSGEETEIRARFAAILTEISSVRDRLNSKIEAVATELADSEAEAKGMLRSAEQIGNGAQAIVRISSAISGARTPEDTFKAANDLKSEITDLHETLPAAIPATKPAVKSLIADNLGALLSTLEAGVSGDTGMISLQKYANALRPTGIKLQGLGAQVARKAMVRFGELDQPILEGQQMITDARGFLAGLAAVELSIAEFVGNPVQESGEALAAKLSVLDQSVELLSFSDSGAPILETIGDNWIEQAAAIPGLVRDLISNNEAKNSDFVEASDRINQAWSGVLTFASSQQRGAELVKGRASGITLTAAAAAGLFGLLAAFMLISALKRPILRLVNAMRDVASGDLDTDLSDNARADEIGEMARALDVFKHNAIDKIRVEDESERARDQAASQRQRADAEKQKSDEELRFAVESLGQALRNLSQGDLVATIDTPFSGELDSLRTDFNESVERMRGALHQIRDNARSITDNSAQLRSAADDLSRRTEQQAASLEQTAAAVDQISSTVRTASSRATDTDKLAGDTANDARASGEVVSRAVDAMGRIEEASGKIGKIIGVIDEIAFQTNLLALNAGVEAARAGEAGRGFAVVAQEVRELAGRSATAAKEIKQLIAHAGDEVRSGVSLVGETGEAITRIIARIEEISAHVGAMATASREQATGLGEVNTAVNQMDQMTQQNAAMVEETNASSHTLAQEAAALSTLVAAFRLDLDQARQPHQSHAA</sequence>
<feature type="domain" description="HAMP" evidence="8">
    <location>
        <begin position="528"/>
        <end position="580"/>
    </location>
</feature>
<dbReference type="PROSITE" id="PS50192">
    <property type="entry name" value="T_SNARE"/>
    <property type="match status" value="1"/>
</dbReference>
<dbReference type="Pfam" id="PF00015">
    <property type="entry name" value="MCPsignal"/>
    <property type="match status" value="1"/>
</dbReference>
<keyword evidence="5" id="KW-1133">Transmembrane helix</keyword>
<protein>
    <submittedName>
        <fullName evidence="9">Methyl-accepting chemotaxis protein</fullName>
    </submittedName>
</protein>
<keyword evidence="1" id="KW-0145">Chemotaxis</keyword>
<dbReference type="SUPFAM" id="SSF158472">
    <property type="entry name" value="HAMP domain-like"/>
    <property type="match status" value="1"/>
</dbReference>
<organism evidence="9 10">
    <name type="scientific">Hoeflea algicola</name>
    <dbReference type="NCBI Taxonomy" id="2983763"/>
    <lineage>
        <taxon>Bacteria</taxon>
        <taxon>Pseudomonadati</taxon>
        <taxon>Pseudomonadota</taxon>
        <taxon>Alphaproteobacteria</taxon>
        <taxon>Hyphomicrobiales</taxon>
        <taxon>Rhizobiaceae</taxon>
        <taxon>Hoeflea</taxon>
    </lineage>
</organism>
<comment type="similarity">
    <text evidence="2">Belongs to the methyl-accepting chemotaxis (MCP) protein family.</text>
</comment>
<dbReference type="SMART" id="SM00304">
    <property type="entry name" value="HAMP"/>
    <property type="match status" value="2"/>
</dbReference>
<evidence type="ECO:0000259" key="7">
    <source>
        <dbReference type="PROSITE" id="PS50192"/>
    </source>
</evidence>
<reference evidence="9" key="1">
    <citation type="submission" date="2022-10" db="EMBL/GenBank/DDBJ databases">
        <title>Hoeflea sp. G2-23, isolated from marine algae.</title>
        <authorList>
            <person name="Kristyanto S."/>
            <person name="Kim J.M."/>
            <person name="Jeon C.O."/>
        </authorList>
    </citation>
    <scope>NUCLEOTIDE SEQUENCE</scope>
    <source>
        <strain evidence="9">G2-23</strain>
    </source>
</reference>
<feature type="domain" description="Methyl-accepting transducer" evidence="6">
    <location>
        <begin position="585"/>
        <end position="814"/>
    </location>
</feature>
<name>A0ABT3ZDV5_9HYPH</name>
<feature type="compositionally biased region" description="Basic and acidic residues" evidence="4">
    <location>
        <begin position="517"/>
        <end position="527"/>
    </location>
</feature>
<dbReference type="InterPro" id="IPR000727">
    <property type="entry name" value="T_SNARE_dom"/>
</dbReference>
<dbReference type="InterPro" id="IPR003660">
    <property type="entry name" value="HAMP_dom"/>
</dbReference>
<evidence type="ECO:0000313" key="9">
    <source>
        <dbReference type="EMBL" id="MCY0149979.1"/>
    </source>
</evidence>
<feature type="region of interest" description="Disordered" evidence="4">
    <location>
        <begin position="502"/>
        <end position="527"/>
    </location>
</feature>
<evidence type="ECO:0000256" key="4">
    <source>
        <dbReference type="SAM" id="MobiDB-lite"/>
    </source>
</evidence>
<dbReference type="SUPFAM" id="SSF58104">
    <property type="entry name" value="Methyl-accepting chemotaxis protein (MCP) signaling domain"/>
    <property type="match status" value="1"/>
</dbReference>
<keyword evidence="5" id="KW-0472">Membrane</keyword>
<evidence type="ECO:0000256" key="5">
    <source>
        <dbReference type="SAM" id="Phobius"/>
    </source>
</evidence>
<keyword evidence="5" id="KW-0812">Transmembrane</keyword>